<dbReference type="EMBL" id="GL732654">
    <property type="protein sequence ID" value="EFX68486.1"/>
    <property type="molecule type" value="Genomic_DNA"/>
</dbReference>
<keyword evidence="2" id="KW-1185">Reference proteome</keyword>
<reference evidence="1 2" key="1">
    <citation type="journal article" date="2011" name="Science">
        <title>The ecoresponsive genome of Daphnia pulex.</title>
        <authorList>
            <person name="Colbourne J.K."/>
            <person name="Pfrender M.E."/>
            <person name="Gilbert D."/>
            <person name="Thomas W.K."/>
            <person name="Tucker A."/>
            <person name="Oakley T.H."/>
            <person name="Tokishita S."/>
            <person name="Aerts A."/>
            <person name="Arnold G.J."/>
            <person name="Basu M.K."/>
            <person name="Bauer D.J."/>
            <person name="Caceres C.E."/>
            <person name="Carmel L."/>
            <person name="Casola C."/>
            <person name="Choi J.H."/>
            <person name="Detter J.C."/>
            <person name="Dong Q."/>
            <person name="Dusheyko S."/>
            <person name="Eads B.D."/>
            <person name="Frohlich T."/>
            <person name="Geiler-Samerotte K.A."/>
            <person name="Gerlach D."/>
            <person name="Hatcher P."/>
            <person name="Jogdeo S."/>
            <person name="Krijgsveld J."/>
            <person name="Kriventseva E.V."/>
            <person name="Kultz D."/>
            <person name="Laforsch C."/>
            <person name="Lindquist E."/>
            <person name="Lopez J."/>
            <person name="Manak J.R."/>
            <person name="Muller J."/>
            <person name="Pangilinan J."/>
            <person name="Patwardhan R.P."/>
            <person name="Pitluck S."/>
            <person name="Pritham E.J."/>
            <person name="Rechtsteiner A."/>
            <person name="Rho M."/>
            <person name="Rogozin I.B."/>
            <person name="Sakarya O."/>
            <person name="Salamov A."/>
            <person name="Schaack S."/>
            <person name="Shapiro H."/>
            <person name="Shiga Y."/>
            <person name="Skalitzky C."/>
            <person name="Smith Z."/>
            <person name="Souvorov A."/>
            <person name="Sung W."/>
            <person name="Tang Z."/>
            <person name="Tsuchiya D."/>
            <person name="Tu H."/>
            <person name="Vos H."/>
            <person name="Wang M."/>
            <person name="Wolf Y.I."/>
            <person name="Yamagata H."/>
            <person name="Yamada T."/>
            <person name="Ye Y."/>
            <person name="Shaw J.R."/>
            <person name="Andrews J."/>
            <person name="Crease T.J."/>
            <person name="Tang H."/>
            <person name="Lucas S.M."/>
            <person name="Robertson H.M."/>
            <person name="Bork P."/>
            <person name="Koonin E.V."/>
            <person name="Zdobnov E.M."/>
            <person name="Grigoriev I.V."/>
            <person name="Lynch M."/>
            <person name="Boore J.L."/>
        </authorList>
    </citation>
    <scope>NUCLEOTIDE SEQUENCE [LARGE SCALE GENOMIC DNA]</scope>
</reference>
<gene>
    <name evidence="1" type="ORF">DAPPUDRAFT_330045</name>
</gene>
<dbReference type="HOGENOM" id="CLU_2869818_0_0_1"/>
<organism evidence="1 2">
    <name type="scientific">Daphnia pulex</name>
    <name type="common">Water flea</name>
    <dbReference type="NCBI Taxonomy" id="6669"/>
    <lineage>
        <taxon>Eukaryota</taxon>
        <taxon>Metazoa</taxon>
        <taxon>Ecdysozoa</taxon>
        <taxon>Arthropoda</taxon>
        <taxon>Crustacea</taxon>
        <taxon>Branchiopoda</taxon>
        <taxon>Diplostraca</taxon>
        <taxon>Cladocera</taxon>
        <taxon>Anomopoda</taxon>
        <taxon>Daphniidae</taxon>
        <taxon>Daphnia</taxon>
    </lineage>
</organism>
<evidence type="ECO:0000313" key="1">
    <source>
        <dbReference type="EMBL" id="EFX68486.1"/>
    </source>
</evidence>
<sequence>MSFFNAQPVSPHPLCWKKVLTKNCELDKELTLRCDRHHQQTVKVKLNVRKYDSKDKVRPHIGNH</sequence>
<proteinExistence type="predicted"/>
<protein>
    <submittedName>
        <fullName evidence="1">Uncharacterized protein</fullName>
    </submittedName>
</protein>
<accession>E9HIE3</accession>
<dbReference type="KEGG" id="dpx:DAPPUDRAFT_330045"/>
<name>E9HIE3_DAPPU</name>
<dbReference type="Proteomes" id="UP000000305">
    <property type="component" value="Unassembled WGS sequence"/>
</dbReference>
<dbReference type="AlphaFoldDB" id="E9HIE3"/>
<dbReference type="InParanoid" id="E9HIE3"/>
<evidence type="ECO:0000313" key="2">
    <source>
        <dbReference type="Proteomes" id="UP000000305"/>
    </source>
</evidence>